<feature type="domain" description="SGNH hydrolase-type esterase" evidence="1">
    <location>
        <begin position="8"/>
        <end position="175"/>
    </location>
</feature>
<dbReference type="InterPro" id="IPR051532">
    <property type="entry name" value="Ester_Hydrolysis_Enzymes"/>
</dbReference>
<dbReference type="Gene3D" id="3.40.50.1110">
    <property type="entry name" value="SGNH hydrolase"/>
    <property type="match status" value="1"/>
</dbReference>
<dbReference type="GO" id="GO:0004622">
    <property type="term" value="F:phosphatidylcholine lysophospholipase activity"/>
    <property type="evidence" value="ECO:0007669"/>
    <property type="project" value="TreeGrafter"/>
</dbReference>
<sequence length="190" mass="19530">MRRMVSYGHSWIDGDGASMPALCLAARAAAGLGLELDNRGVGGSSSTGTAALVRASAPPTAALYLLMTGLNDLRLGGESPSSLENYAGALRTILAAFRRAGPGALVIAVAQPPLLDFSLHAPHNRGSNNLVKVYNDQLRRVAGGFPGVVVAEADDWDAGTMLAEDTVHANDAGHECLARAVVAAATAAWQ</sequence>
<name>A0A4R5XR32_9MICC</name>
<evidence type="ECO:0000313" key="3">
    <source>
        <dbReference type="Proteomes" id="UP000294621"/>
    </source>
</evidence>
<proteinExistence type="predicted"/>
<dbReference type="EMBL" id="SMZQ01000012">
    <property type="protein sequence ID" value="TDL33246.1"/>
    <property type="molecule type" value="Genomic_DNA"/>
</dbReference>
<dbReference type="OrthoDB" id="1828825at2"/>
<dbReference type="CDD" id="cd00229">
    <property type="entry name" value="SGNH_hydrolase"/>
    <property type="match status" value="1"/>
</dbReference>
<organism evidence="2 3">
    <name type="scientific">Arthrobacter nitrophenolicus</name>
    <dbReference type="NCBI Taxonomy" id="683150"/>
    <lineage>
        <taxon>Bacteria</taxon>
        <taxon>Bacillati</taxon>
        <taxon>Actinomycetota</taxon>
        <taxon>Actinomycetes</taxon>
        <taxon>Micrococcales</taxon>
        <taxon>Micrococcaceae</taxon>
        <taxon>Arthrobacter</taxon>
    </lineage>
</organism>
<gene>
    <name evidence="2" type="ORF">E2R57_18770</name>
</gene>
<comment type="caution">
    <text evidence="2">The sequence shown here is derived from an EMBL/GenBank/DDBJ whole genome shotgun (WGS) entry which is preliminary data.</text>
</comment>
<dbReference type="PANTHER" id="PTHR30383">
    <property type="entry name" value="THIOESTERASE 1/PROTEASE 1/LYSOPHOSPHOLIPASE L1"/>
    <property type="match status" value="1"/>
</dbReference>
<evidence type="ECO:0000313" key="2">
    <source>
        <dbReference type="EMBL" id="TDL33246.1"/>
    </source>
</evidence>
<dbReference type="PANTHER" id="PTHR30383:SF5">
    <property type="entry name" value="SGNH HYDROLASE-TYPE ESTERASE DOMAIN-CONTAINING PROTEIN"/>
    <property type="match status" value="1"/>
</dbReference>
<protein>
    <submittedName>
        <fullName evidence="2">SGNH/GDSL hydrolase family protein</fullName>
    </submittedName>
</protein>
<evidence type="ECO:0000259" key="1">
    <source>
        <dbReference type="Pfam" id="PF13472"/>
    </source>
</evidence>
<dbReference type="Proteomes" id="UP000294621">
    <property type="component" value="Unassembled WGS sequence"/>
</dbReference>
<dbReference type="InterPro" id="IPR013830">
    <property type="entry name" value="SGNH_hydro"/>
</dbReference>
<dbReference type="STRING" id="683150.G205_05481"/>
<keyword evidence="2" id="KW-0378">Hydrolase</keyword>
<reference evidence="2 3" key="1">
    <citation type="submission" date="2019-03" db="EMBL/GenBank/DDBJ databases">
        <title>Genome Sequencing and Assembly of Various Microbes Isolated from Partially Reclaimed Soil and Acid Mine Drainage (AMD) Site.</title>
        <authorList>
            <person name="Steinbock B."/>
            <person name="Bechtold R."/>
            <person name="Sevigny J.L."/>
            <person name="Thomas D."/>
            <person name="Cuthill L.R."/>
            <person name="Aveiro Johannsen E.J."/>
            <person name="Thomas K."/>
            <person name="Ghosh A."/>
        </authorList>
    </citation>
    <scope>NUCLEOTIDE SEQUENCE [LARGE SCALE GENOMIC DNA]</scope>
    <source>
        <strain evidence="2 3">S-A1</strain>
    </source>
</reference>
<dbReference type="SUPFAM" id="SSF52266">
    <property type="entry name" value="SGNH hydrolase"/>
    <property type="match status" value="1"/>
</dbReference>
<dbReference type="AlphaFoldDB" id="A0A4R5XR32"/>
<accession>A0A4R5XR32</accession>
<dbReference type="InterPro" id="IPR036514">
    <property type="entry name" value="SGNH_hydro_sf"/>
</dbReference>
<dbReference type="Pfam" id="PF13472">
    <property type="entry name" value="Lipase_GDSL_2"/>
    <property type="match status" value="1"/>
</dbReference>